<feature type="chain" id="PRO_5043162259" evidence="4">
    <location>
        <begin position="24"/>
        <end position="411"/>
    </location>
</feature>
<gene>
    <name evidence="5" type="ORF">A8806_102197</name>
</gene>
<dbReference type="InterPro" id="IPR006059">
    <property type="entry name" value="SBP"/>
</dbReference>
<sequence>MKKYRRICAVLMAILLTAGLAAGCTKEERPVEVKREKVTLWYYWSQSYSKKELAYLVDSFNRSQDRIEVTTQYVPDEDFKKRLALSMADGNMPDLALVDSSDFKYFHAMEPFVDLTDEIDGIEEYLPAVKEACTIDGRMMGLPYGMNCTALFYNKEILKNSGEEVPETWDELYETAVRLSTDTHCGFAMPALQSEESVYSFLPLLWSMGGSVDQLDSPQSREAFHFLRKLTQADAMSRQTINLTSGDLIRQFVEGNIAMMVNSTTMIDSVRAINPALEYGVTALPAAGDGTRISVLGGEVFGVTKGGHQEEAIEFLKYISDKDRMEEYMERSSYMAPRADVLENQYKEDSLKRSMIELTKSARTREFSVEWPYISIVITDTMEAEIIGEKDEDEIFLDAAERMKDIREGER</sequence>
<feature type="signal peptide" evidence="4">
    <location>
        <begin position="1"/>
        <end position="23"/>
    </location>
</feature>
<dbReference type="GO" id="GO:0055052">
    <property type="term" value="C:ATP-binding cassette (ABC) transporter complex, substrate-binding subunit-containing"/>
    <property type="evidence" value="ECO:0007669"/>
    <property type="project" value="TreeGrafter"/>
</dbReference>
<evidence type="ECO:0000256" key="2">
    <source>
        <dbReference type="ARBA" id="ARBA00022448"/>
    </source>
</evidence>
<dbReference type="GO" id="GO:0015768">
    <property type="term" value="P:maltose transport"/>
    <property type="evidence" value="ECO:0007669"/>
    <property type="project" value="TreeGrafter"/>
</dbReference>
<dbReference type="Proteomes" id="UP000245845">
    <property type="component" value="Unassembled WGS sequence"/>
</dbReference>
<accession>A0A2Y9C9P3</accession>
<dbReference type="SUPFAM" id="SSF53850">
    <property type="entry name" value="Periplasmic binding protein-like II"/>
    <property type="match status" value="1"/>
</dbReference>
<name>A0A2Y9C9P3_9FIRM</name>
<proteinExistence type="inferred from homology"/>
<dbReference type="PANTHER" id="PTHR30061:SF50">
    <property type="entry name" value="MALTOSE_MALTODEXTRIN-BINDING PERIPLASMIC PROTEIN"/>
    <property type="match status" value="1"/>
</dbReference>
<evidence type="ECO:0000313" key="6">
    <source>
        <dbReference type="Proteomes" id="UP000245845"/>
    </source>
</evidence>
<dbReference type="AlphaFoldDB" id="A0A2Y9C9P3"/>
<reference evidence="5 6" key="1">
    <citation type="submission" date="2018-05" db="EMBL/GenBank/DDBJ databases">
        <title>The Hungate 1000. A catalogue of reference genomes from the rumen microbiome.</title>
        <authorList>
            <person name="Kelly W."/>
        </authorList>
    </citation>
    <scope>NUCLEOTIDE SEQUENCE [LARGE SCALE GENOMIC DNA]</scope>
    <source>
        <strain evidence="5 6">NLAE-zl-C242</strain>
    </source>
</reference>
<dbReference type="OrthoDB" id="362670at2"/>
<dbReference type="Gene3D" id="3.40.190.10">
    <property type="entry name" value="Periplasmic binding protein-like II"/>
    <property type="match status" value="1"/>
</dbReference>
<organism evidence="5 6">
    <name type="scientific">Faecalicatena orotica</name>
    <dbReference type="NCBI Taxonomy" id="1544"/>
    <lineage>
        <taxon>Bacteria</taxon>
        <taxon>Bacillati</taxon>
        <taxon>Bacillota</taxon>
        <taxon>Clostridia</taxon>
        <taxon>Lachnospirales</taxon>
        <taxon>Lachnospiraceae</taxon>
        <taxon>Faecalicatena</taxon>
    </lineage>
</organism>
<dbReference type="EMBL" id="QGDL01000002">
    <property type="protein sequence ID" value="PWJ31341.1"/>
    <property type="molecule type" value="Genomic_DNA"/>
</dbReference>
<evidence type="ECO:0000256" key="1">
    <source>
        <dbReference type="ARBA" id="ARBA00008520"/>
    </source>
</evidence>
<dbReference type="PANTHER" id="PTHR30061">
    <property type="entry name" value="MALTOSE-BINDING PERIPLASMIC PROTEIN"/>
    <property type="match status" value="1"/>
</dbReference>
<protein>
    <submittedName>
        <fullName evidence="5">Carbohydrate ABC transporter substrate-binding protein (CUT1 family)</fullName>
    </submittedName>
</protein>
<evidence type="ECO:0000256" key="4">
    <source>
        <dbReference type="SAM" id="SignalP"/>
    </source>
</evidence>
<dbReference type="GO" id="GO:1901982">
    <property type="term" value="F:maltose binding"/>
    <property type="evidence" value="ECO:0007669"/>
    <property type="project" value="TreeGrafter"/>
</dbReference>
<dbReference type="PROSITE" id="PS51257">
    <property type="entry name" value="PROKAR_LIPOPROTEIN"/>
    <property type="match status" value="1"/>
</dbReference>
<comment type="similarity">
    <text evidence="1">Belongs to the bacterial solute-binding protein 1 family.</text>
</comment>
<dbReference type="RefSeq" id="WP_109730055.1">
    <property type="nucleotide sequence ID" value="NZ_BAAACK010000006.1"/>
</dbReference>
<dbReference type="Pfam" id="PF13416">
    <property type="entry name" value="SBP_bac_8"/>
    <property type="match status" value="1"/>
</dbReference>
<dbReference type="GO" id="GO:0042956">
    <property type="term" value="P:maltodextrin transmembrane transport"/>
    <property type="evidence" value="ECO:0007669"/>
    <property type="project" value="TreeGrafter"/>
</dbReference>
<keyword evidence="2" id="KW-0813">Transport</keyword>
<keyword evidence="3 4" id="KW-0732">Signal</keyword>
<evidence type="ECO:0000313" key="5">
    <source>
        <dbReference type="EMBL" id="PWJ31341.1"/>
    </source>
</evidence>
<evidence type="ECO:0000256" key="3">
    <source>
        <dbReference type="ARBA" id="ARBA00022729"/>
    </source>
</evidence>
<comment type="caution">
    <text evidence="5">The sequence shown here is derived from an EMBL/GenBank/DDBJ whole genome shotgun (WGS) entry which is preliminary data.</text>
</comment>
<keyword evidence="6" id="KW-1185">Reference proteome</keyword>